<dbReference type="InterPro" id="IPR001279">
    <property type="entry name" value="Metallo-B-lactamas"/>
</dbReference>
<feature type="domain" description="Metallo-beta-lactamase" evidence="2">
    <location>
        <begin position="33"/>
        <end position="220"/>
    </location>
</feature>
<evidence type="ECO:0000313" key="4">
    <source>
        <dbReference type="Proteomes" id="UP000752292"/>
    </source>
</evidence>
<dbReference type="PANTHER" id="PTHR42951">
    <property type="entry name" value="METALLO-BETA-LACTAMASE DOMAIN-CONTAINING"/>
    <property type="match status" value="1"/>
</dbReference>
<dbReference type="SUPFAM" id="SSF56281">
    <property type="entry name" value="Metallo-hydrolase/oxidoreductase"/>
    <property type="match status" value="1"/>
</dbReference>
<dbReference type="Proteomes" id="UP000752292">
    <property type="component" value="Unassembled WGS sequence"/>
</dbReference>
<sequence length="294" mass="32890">MARAPKILPGPAKTKGFVKAAKGVYVYVGGNGATNFGLIITNDQPVIVDNDIRVRREFLAGARKLARKPVGLVLNTHHNFDHTSDNGYYHEKGAVSFGVDLITQEMEREEKAGIWVKQMAGRGPDVTPFIGKLHIAPPQVTFEEMITIRYGGRTFQMIYIDHCHTLGDSVVWMPEERILFTGDLVDNRTLPVNRLGNFANWIAAMDILDMFPAKRIIPGHGPLPGPGTTAIRENKDYLLRLRDRTRAALRKAKTPEKAAPLVLMPEYQRWYRYGNVGVNALKMAQELKGKKSSK</sequence>
<reference evidence="3" key="1">
    <citation type="submission" date="2020-07" db="EMBL/GenBank/DDBJ databases">
        <title>Huge and variable diversity of episymbiotic CPR bacteria and DPANN archaea in groundwater ecosystems.</title>
        <authorList>
            <person name="He C.Y."/>
            <person name="Keren R."/>
            <person name="Whittaker M."/>
            <person name="Farag I.F."/>
            <person name="Doudna J."/>
            <person name="Cate J.H.D."/>
            <person name="Banfield J.F."/>
        </authorList>
    </citation>
    <scope>NUCLEOTIDE SEQUENCE</scope>
    <source>
        <strain evidence="3">NC_groundwater_1370_Ag_S-0.2um_69_93</strain>
    </source>
</reference>
<dbReference type="PANTHER" id="PTHR42951:SF4">
    <property type="entry name" value="ACYL-COENZYME A THIOESTERASE MBLAC2"/>
    <property type="match status" value="1"/>
</dbReference>
<dbReference type="InterPro" id="IPR050855">
    <property type="entry name" value="NDM-1-like"/>
</dbReference>
<dbReference type="CDD" id="cd16282">
    <property type="entry name" value="metallo-hydrolase-like_MBL-fold"/>
    <property type="match status" value="1"/>
</dbReference>
<dbReference type="SMART" id="SM00849">
    <property type="entry name" value="Lactamase_B"/>
    <property type="match status" value="1"/>
</dbReference>
<dbReference type="InterPro" id="IPR036866">
    <property type="entry name" value="RibonucZ/Hydroxyglut_hydro"/>
</dbReference>
<name>A0A933E8A2_UNCTE</name>
<dbReference type="GO" id="GO:0017001">
    <property type="term" value="P:antibiotic catabolic process"/>
    <property type="evidence" value="ECO:0007669"/>
    <property type="project" value="UniProtKB-ARBA"/>
</dbReference>
<dbReference type="AlphaFoldDB" id="A0A933E8A2"/>
<dbReference type="Gene3D" id="3.60.15.10">
    <property type="entry name" value="Ribonuclease Z/Hydroxyacylglutathione hydrolase-like"/>
    <property type="match status" value="1"/>
</dbReference>
<gene>
    <name evidence="3" type="ORF">HY618_05750</name>
</gene>
<proteinExistence type="inferred from homology"/>
<evidence type="ECO:0000259" key="2">
    <source>
        <dbReference type="SMART" id="SM00849"/>
    </source>
</evidence>
<organism evidence="3 4">
    <name type="scientific">Tectimicrobiota bacterium</name>
    <dbReference type="NCBI Taxonomy" id="2528274"/>
    <lineage>
        <taxon>Bacteria</taxon>
        <taxon>Pseudomonadati</taxon>
        <taxon>Nitrospinota/Tectimicrobiota group</taxon>
        <taxon>Candidatus Tectimicrobiota</taxon>
    </lineage>
</organism>
<comment type="similarity">
    <text evidence="1">Belongs to the metallo-beta-lactamase superfamily. Class-B beta-lactamase family.</text>
</comment>
<protein>
    <submittedName>
        <fullName evidence="3">MBL fold metallo-hydrolase</fullName>
    </submittedName>
</protein>
<accession>A0A933E8A2</accession>
<evidence type="ECO:0000256" key="1">
    <source>
        <dbReference type="ARBA" id="ARBA00005250"/>
    </source>
</evidence>
<dbReference type="EMBL" id="JACQRX010000252">
    <property type="protein sequence ID" value="MBI4251946.1"/>
    <property type="molecule type" value="Genomic_DNA"/>
</dbReference>
<comment type="caution">
    <text evidence="3">The sequence shown here is derived from an EMBL/GenBank/DDBJ whole genome shotgun (WGS) entry which is preliminary data.</text>
</comment>
<dbReference type="Pfam" id="PF00753">
    <property type="entry name" value="Lactamase_B"/>
    <property type="match status" value="1"/>
</dbReference>
<evidence type="ECO:0000313" key="3">
    <source>
        <dbReference type="EMBL" id="MBI4251946.1"/>
    </source>
</evidence>